<feature type="non-terminal residue" evidence="3">
    <location>
        <position position="1"/>
    </location>
</feature>
<dbReference type="InterPro" id="IPR027417">
    <property type="entry name" value="P-loop_NTPase"/>
</dbReference>
<feature type="coiled-coil region" evidence="1">
    <location>
        <begin position="214"/>
        <end position="281"/>
    </location>
</feature>
<gene>
    <name evidence="3" type="ORF">BDV96DRAFT_487804</name>
</gene>
<proteinExistence type="predicted"/>
<keyword evidence="1" id="KW-0175">Coiled coil</keyword>
<sequence>IGLTGAGKSTFICHCTQEATAQVGHGLHSCTSRVTFHTIGLRGGRKIHLVDTPGFDDNGRTDFETLQEIAYWLSLAYKHRLCIGGLIYLHRITDVRLQGAALRCLTVFKRMCGVENFYGLILATTRWDDLSTASSKEQELAKERHRELCSTDEFWGDMVKRKALVVQLDAGTTEPMRIVQHILNKERRMVLAIQSQLAVEGRSLHETDAGRFVYKSAESYRNNLQEKIEQVRNEIYEIISSSAAGDYSALSDLAAQVSTDLASLNSDMASLRVTSSELQDRWNARIEDDFESLQNKFATMITASQDEEDHVLLASEEEVVEAKRTKIVKKRGKSTLTAFTVISTGLAAGQLLAAAVACTVM</sequence>
<evidence type="ECO:0000313" key="3">
    <source>
        <dbReference type="EMBL" id="KAF2118944.1"/>
    </source>
</evidence>
<accession>A0A6A5ZIT0</accession>
<evidence type="ECO:0000313" key="4">
    <source>
        <dbReference type="Proteomes" id="UP000799770"/>
    </source>
</evidence>
<dbReference type="Proteomes" id="UP000799770">
    <property type="component" value="Unassembled WGS sequence"/>
</dbReference>
<dbReference type="OrthoDB" id="8954335at2759"/>
<dbReference type="AlphaFoldDB" id="A0A6A5ZIT0"/>
<dbReference type="Pfam" id="PF01926">
    <property type="entry name" value="MMR_HSR1"/>
    <property type="match status" value="1"/>
</dbReference>
<name>A0A6A5ZIT0_9PLEO</name>
<evidence type="ECO:0000256" key="1">
    <source>
        <dbReference type="SAM" id="Coils"/>
    </source>
</evidence>
<keyword evidence="4" id="KW-1185">Reference proteome</keyword>
<dbReference type="SUPFAM" id="SSF52540">
    <property type="entry name" value="P-loop containing nucleoside triphosphate hydrolases"/>
    <property type="match status" value="1"/>
</dbReference>
<dbReference type="EMBL" id="ML977316">
    <property type="protein sequence ID" value="KAF2118944.1"/>
    <property type="molecule type" value="Genomic_DNA"/>
</dbReference>
<dbReference type="Gene3D" id="3.40.50.300">
    <property type="entry name" value="P-loop containing nucleotide triphosphate hydrolases"/>
    <property type="match status" value="1"/>
</dbReference>
<protein>
    <recommendedName>
        <fullName evidence="2">G domain-containing protein</fullName>
    </recommendedName>
</protein>
<dbReference type="InterPro" id="IPR006073">
    <property type="entry name" value="GTP-bd"/>
</dbReference>
<dbReference type="GO" id="GO:0005525">
    <property type="term" value="F:GTP binding"/>
    <property type="evidence" value="ECO:0007669"/>
    <property type="project" value="InterPro"/>
</dbReference>
<feature type="domain" description="G" evidence="2">
    <location>
        <begin position="1"/>
        <end position="56"/>
    </location>
</feature>
<evidence type="ECO:0000259" key="2">
    <source>
        <dbReference type="Pfam" id="PF01926"/>
    </source>
</evidence>
<reference evidence="3" key="1">
    <citation type="journal article" date="2020" name="Stud. Mycol.">
        <title>101 Dothideomycetes genomes: a test case for predicting lifestyles and emergence of pathogens.</title>
        <authorList>
            <person name="Haridas S."/>
            <person name="Albert R."/>
            <person name="Binder M."/>
            <person name="Bloem J."/>
            <person name="Labutti K."/>
            <person name="Salamov A."/>
            <person name="Andreopoulos B."/>
            <person name="Baker S."/>
            <person name="Barry K."/>
            <person name="Bills G."/>
            <person name="Bluhm B."/>
            <person name="Cannon C."/>
            <person name="Castanera R."/>
            <person name="Culley D."/>
            <person name="Daum C."/>
            <person name="Ezra D."/>
            <person name="Gonzalez J."/>
            <person name="Henrissat B."/>
            <person name="Kuo A."/>
            <person name="Liang C."/>
            <person name="Lipzen A."/>
            <person name="Lutzoni F."/>
            <person name="Magnuson J."/>
            <person name="Mondo S."/>
            <person name="Nolan M."/>
            <person name="Ohm R."/>
            <person name="Pangilinan J."/>
            <person name="Park H.-J."/>
            <person name="Ramirez L."/>
            <person name="Alfaro M."/>
            <person name="Sun H."/>
            <person name="Tritt A."/>
            <person name="Yoshinaga Y."/>
            <person name="Zwiers L.-H."/>
            <person name="Turgeon B."/>
            <person name="Goodwin S."/>
            <person name="Spatafora J."/>
            <person name="Crous P."/>
            <person name="Grigoriev I."/>
        </authorList>
    </citation>
    <scope>NUCLEOTIDE SEQUENCE</scope>
    <source>
        <strain evidence="3">CBS 627.86</strain>
    </source>
</reference>
<organism evidence="3 4">
    <name type="scientific">Lophiotrema nucula</name>
    <dbReference type="NCBI Taxonomy" id="690887"/>
    <lineage>
        <taxon>Eukaryota</taxon>
        <taxon>Fungi</taxon>
        <taxon>Dikarya</taxon>
        <taxon>Ascomycota</taxon>
        <taxon>Pezizomycotina</taxon>
        <taxon>Dothideomycetes</taxon>
        <taxon>Pleosporomycetidae</taxon>
        <taxon>Pleosporales</taxon>
        <taxon>Lophiotremataceae</taxon>
        <taxon>Lophiotrema</taxon>
    </lineage>
</organism>
<dbReference type="CDD" id="cd00882">
    <property type="entry name" value="Ras_like_GTPase"/>
    <property type="match status" value="1"/>
</dbReference>